<evidence type="ECO:0000313" key="4">
    <source>
        <dbReference type="Proteomes" id="UP001596263"/>
    </source>
</evidence>
<dbReference type="EMBL" id="JBHSKM010000019">
    <property type="protein sequence ID" value="MFC5217175.1"/>
    <property type="molecule type" value="Genomic_DNA"/>
</dbReference>
<feature type="signal peptide" evidence="2">
    <location>
        <begin position="1"/>
        <end position="27"/>
    </location>
</feature>
<proteinExistence type="predicted"/>
<evidence type="ECO:0000256" key="2">
    <source>
        <dbReference type="SAM" id="SignalP"/>
    </source>
</evidence>
<organism evidence="3 4">
    <name type="scientific">Streptomyces coerulescens</name>
    <dbReference type="NCBI Taxonomy" id="29304"/>
    <lineage>
        <taxon>Bacteria</taxon>
        <taxon>Bacillati</taxon>
        <taxon>Actinomycetota</taxon>
        <taxon>Actinomycetes</taxon>
        <taxon>Kitasatosporales</taxon>
        <taxon>Streptomycetaceae</taxon>
        <taxon>Streptomyces</taxon>
    </lineage>
</organism>
<sequence>MKKAVFTTAALAIGAGLVGGSAAAASAATEGSGISTSPLGLVSPAKVSPAVGPAADVVTGLARDGRLANGSGFEKRKPGELMSGVYLDGMDPSAARKPTIPVENPVGTGSVQVRPLKAPTAAGLGTMLPNK</sequence>
<name>A0ABW0CMT5_STRCD</name>
<gene>
    <name evidence="3" type="ORF">ACFPQ9_25375</name>
</gene>
<reference evidence="4" key="1">
    <citation type="journal article" date="2019" name="Int. J. Syst. Evol. Microbiol.">
        <title>The Global Catalogue of Microorganisms (GCM) 10K type strain sequencing project: providing services to taxonomists for standard genome sequencing and annotation.</title>
        <authorList>
            <consortium name="The Broad Institute Genomics Platform"/>
            <consortium name="The Broad Institute Genome Sequencing Center for Infectious Disease"/>
            <person name="Wu L."/>
            <person name="Ma J."/>
        </authorList>
    </citation>
    <scope>NUCLEOTIDE SEQUENCE [LARGE SCALE GENOMIC DNA]</scope>
    <source>
        <strain evidence="4">KCTC 42586</strain>
    </source>
</reference>
<keyword evidence="2" id="KW-0732">Signal</keyword>
<keyword evidence="4" id="KW-1185">Reference proteome</keyword>
<evidence type="ECO:0000256" key="1">
    <source>
        <dbReference type="SAM" id="MobiDB-lite"/>
    </source>
</evidence>
<comment type="caution">
    <text evidence="3">The sequence shown here is derived from an EMBL/GenBank/DDBJ whole genome shotgun (WGS) entry which is preliminary data.</text>
</comment>
<feature type="chain" id="PRO_5046438905" description="ATP-binding protein" evidence="2">
    <location>
        <begin position="28"/>
        <end position="131"/>
    </location>
</feature>
<feature type="region of interest" description="Disordered" evidence="1">
    <location>
        <begin position="84"/>
        <end position="111"/>
    </location>
</feature>
<evidence type="ECO:0008006" key="5">
    <source>
        <dbReference type="Google" id="ProtNLM"/>
    </source>
</evidence>
<protein>
    <recommendedName>
        <fullName evidence="5">ATP-binding protein</fullName>
    </recommendedName>
</protein>
<dbReference type="RefSeq" id="WP_380857531.1">
    <property type="nucleotide sequence ID" value="NZ_JBHSKM010000019.1"/>
</dbReference>
<evidence type="ECO:0000313" key="3">
    <source>
        <dbReference type="EMBL" id="MFC5217175.1"/>
    </source>
</evidence>
<accession>A0ABW0CMT5</accession>
<dbReference type="Proteomes" id="UP001596263">
    <property type="component" value="Unassembled WGS sequence"/>
</dbReference>